<dbReference type="FunFam" id="3.30.70.360:FF:000016">
    <property type="entry name" value="Peptidase family M20/M25/M40"/>
    <property type="match status" value="1"/>
</dbReference>
<dbReference type="PANTHER" id="PTHR43270">
    <property type="entry name" value="BETA-ALA-HIS DIPEPTIDASE"/>
    <property type="match status" value="1"/>
</dbReference>
<reference evidence="5 6" key="1">
    <citation type="submission" date="2016-10" db="EMBL/GenBank/DDBJ databases">
        <authorList>
            <person name="de Groot N.N."/>
        </authorList>
    </citation>
    <scope>NUCLEOTIDE SEQUENCE [LARGE SCALE GENOMIC DNA]</scope>
    <source>
        <strain evidence="5 6">DSM 25383</strain>
    </source>
</reference>
<sequence>MDKAKVYIKENKERFISELFDLLRIPSISAQSEHKPDMLRCAEFLAAALAKAGADRADVLPTEGNPVVYAEKIVDPKAKTVLVYGHYDVMPVDPRDEWRTEPFEPVIKEGRIWGRGADDDKGQLWMHAKAFEAMCATDTLPCNVKFMLEGEEEIGSPSLYRFCEENKEMLEADIILVSDTSMISMQTPSITCGLRGLAYMEVEVTGPNKDLHSGLFGGAVANPANVLTRLVASLIDNQGRVTIPGFYDDVRELTPGEREAFNKAPFSMEDYKKSLEIGDVEGEAGYTTLERTGVRPSLDVNGIWGGYTGEGTKTVIPAKASAKISMRLVPNQDYRKISELFEKHFNAIAPKSVKVVVKSLHGGMPYVSPTDMPAYKAAERAVEATFGKKPLPFYSGGSIPIISGFESILGIKSLLIGFGLAEDAIHSPNESYGLEQFDKGVETIPLFYKYFAESK</sequence>
<evidence type="ECO:0000259" key="4">
    <source>
        <dbReference type="Pfam" id="PF07687"/>
    </source>
</evidence>
<dbReference type="NCBIfam" id="NF006579">
    <property type="entry name" value="PRK09104.1"/>
    <property type="match status" value="1"/>
</dbReference>
<protein>
    <submittedName>
        <fullName evidence="5">Acetylornithine deacetylase/Succinyl-diaminopimelate desuccinylase</fullName>
    </submittedName>
</protein>
<dbReference type="Gene3D" id="3.30.70.360">
    <property type="match status" value="1"/>
</dbReference>
<organism evidence="5 6">
    <name type="scientific">Alistipes timonensis JC136</name>
    <dbReference type="NCBI Taxonomy" id="1033731"/>
    <lineage>
        <taxon>Bacteria</taxon>
        <taxon>Pseudomonadati</taxon>
        <taxon>Bacteroidota</taxon>
        <taxon>Bacteroidia</taxon>
        <taxon>Bacteroidales</taxon>
        <taxon>Rikenellaceae</taxon>
        <taxon>Alistipes</taxon>
    </lineage>
</organism>
<dbReference type="InterPro" id="IPR002933">
    <property type="entry name" value="Peptidase_M20"/>
</dbReference>
<feature type="domain" description="Peptidase M20 dimerisation" evidence="4">
    <location>
        <begin position="193"/>
        <end position="351"/>
    </location>
</feature>
<evidence type="ECO:0000256" key="3">
    <source>
        <dbReference type="ARBA" id="ARBA00022801"/>
    </source>
</evidence>
<dbReference type="EMBL" id="FNRI01000001">
    <property type="protein sequence ID" value="SEA04193.1"/>
    <property type="molecule type" value="Genomic_DNA"/>
</dbReference>
<evidence type="ECO:0000313" key="5">
    <source>
        <dbReference type="EMBL" id="SEA04193.1"/>
    </source>
</evidence>
<dbReference type="SUPFAM" id="SSF53187">
    <property type="entry name" value="Zn-dependent exopeptidases"/>
    <property type="match status" value="1"/>
</dbReference>
<dbReference type="Pfam" id="PF01546">
    <property type="entry name" value="Peptidase_M20"/>
    <property type="match status" value="1"/>
</dbReference>
<dbReference type="CDD" id="cd05680">
    <property type="entry name" value="M20_dipept_like"/>
    <property type="match status" value="1"/>
</dbReference>
<dbReference type="GO" id="GO:0008233">
    <property type="term" value="F:peptidase activity"/>
    <property type="evidence" value="ECO:0007669"/>
    <property type="project" value="UniProtKB-KW"/>
</dbReference>
<evidence type="ECO:0000256" key="1">
    <source>
        <dbReference type="ARBA" id="ARBA00022670"/>
    </source>
</evidence>
<dbReference type="NCBIfam" id="NF005914">
    <property type="entry name" value="PRK07907.1"/>
    <property type="match status" value="1"/>
</dbReference>
<keyword evidence="1" id="KW-0645">Protease</keyword>
<dbReference type="NCBIfam" id="NF006053">
    <property type="entry name" value="PRK08201.1"/>
    <property type="match status" value="1"/>
</dbReference>
<dbReference type="AlphaFoldDB" id="A0A1H3XXZ6"/>
<keyword evidence="6" id="KW-1185">Reference proteome</keyword>
<evidence type="ECO:0000313" key="6">
    <source>
        <dbReference type="Proteomes" id="UP000183253"/>
    </source>
</evidence>
<dbReference type="PANTHER" id="PTHR43270:SF12">
    <property type="entry name" value="SUCCINYL-DIAMINOPIMELATE DESUCCINYLASE"/>
    <property type="match status" value="1"/>
</dbReference>
<accession>A0A1H3XXZ6</accession>
<gene>
    <name evidence="5" type="ORF">SAMN05444145_101374</name>
</gene>
<dbReference type="OrthoDB" id="9761532at2"/>
<keyword evidence="3" id="KW-0378">Hydrolase</keyword>
<dbReference type="GO" id="GO:0046872">
    <property type="term" value="F:metal ion binding"/>
    <property type="evidence" value="ECO:0007669"/>
    <property type="project" value="UniProtKB-KW"/>
</dbReference>
<dbReference type="Proteomes" id="UP000183253">
    <property type="component" value="Unassembled WGS sequence"/>
</dbReference>
<dbReference type="InterPro" id="IPR011650">
    <property type="entry name" value="Peptidase_M20_dimer"/>
</dbReference>
<dbReference type="Pfam" id="PF07687">
    <property type="entry name" value="M20_dimer"/>
    <property type="match status" value="1"/>
</dbReference>
<proteinExistence type="predicted"/>
<evidence type="ECO:0000256" key="2">
    <source>
        <dbReference type="ARBA" id="ARBA00022723"/>
    </source>
</evidence>
<dbReference type="GO" id="GO:0006508">
    <property type="term" value="P:proteolysis"/>
    <property type="evidence" value="ECO:0007669"/>
    <property type="project" value="UniProtKB-KW"/>
</dbReference>
<dbReference type="RefSeq" id="WP_010259740.1">
    <property type="nucleotide sequence ID" value="NZ_CAEG01000003.1"/>
</dbReference>
<dbReference type="Gene3D" id="3.40.630.10">
    <property type="entry name" value="Zn peptidases"/>
    <property type="match status" value="1"/>
</dbReference>
<dbReference type="InterPro" id="IPR051458">
    <property type="entry name" value="Cyt/Met_Dipeptidase"/>
</dbReference>
<dbReference type="STRING" id="1033731.SAMN05444145_101374"/>
<name>A0A1H3XXZ6_9BACT</name>
<keyword evidence="2" id="KW-0479">Metal-binding</keyword>